<gene>
    <name evidence="2" type="ORF">NDU88_011210</name>
</gene>
<dbReference type="AlphaFoldDB" id="A0AAV7QWX4"/>
<dbReference type="EMBL" id="JANPWB010000010">
    <property type="protein sequence ID" value="KAJ1144916.1"/>
    <property type="molecule type" value="Genomic_DNA"/>
</dbReference>
<protein>
    <submittedName>
        <fullName evidence="2">Uncharacterized protein</fullName>
    </submittedName>
</protein>
<keyword evidence="3" id="KW-1185">Reference proteome</keyword>
<name>A0AAV7QWX4_PLEWA</name>
<organism evidence="2 3">
    <name type="scientific">Pleurodeles waltl</name>
    <name type="common">Iberian ribbed newt</name>
    <dbReference type="NCBI Taxonomy" id="8319"/>
    <lineage>
        <taxon>Eukaryota</taxon>
        <taxon>Metazoa</taxon>
        <taxon>Chordata</taxon>
        <taxon>Craniata</taxon>
        <taxon>Vertebrata</taxon>
        <taxon>Euteleostomi</taxon>
        <taxon>Amphibia</taxon>
        <taxon>Batrachia</taxon>
        <taxon>Caudata</taxon>
        <taxon>Salamandroidea</taxon>
        <taxon>Salamandridae</taxon>
        <taxon>Pleurodelinae</taxon>
        <taxon>Pleurodeles</taxon>
    </lineage>
</organism>
<accession>A0AAV7QWX4</accession>
<evidence type="ECO:0000313" key="2">
    <source>
        <dbReference type="EMBL" id="KAJ1144916.1"/>
    </source>
</evidence>
<reference evidence="2" key="1">
    <citation type="journal article" date="2022" name="bioRxiv">
        <title>Sequencing and chromosome-scale assembly of the giantPleurodeles waltlgenome.</title>
        <authorList>
            <person name="Brown T."/>
            <person name="Elewa A."/>
            <person name="Iarovenko S."/>
            <person name="Subramanian E."/>
            <person name="Araus A.J."/>
            <person name="Petzold A."/>
            <person name="Susuki M."/>
            <person name="Suzuki K.-i.T."/>
            <person name="Hayashi T."/>
            <person name="Toyoda A."/>
            <person name="Oliveira C."/>
            <person name="Osipova E."/>
            <person name="Leigh N.D."/>
            <person name="Simon A."/>
            <person name="Yun M.H."/>
        </authorList>
    </citation>
    <scope>NUCLEOTIDE SEQUENCE</scope>
    <source>
        <strain evidence="2">20211129_DDA</strain>
        <tissue evidence="2">Liver</tissue>
    </source>
</reference>
<dbReference type="Proteomes" id="UP001066276">
    <property type="component" value="Chromosome 6"/>
</dbReference>
<feature type="region of interest" description="Disordered" evidence="1">
    <location>
        <begin position="1"/>
        <end position="22"/>
    </location>
</feature>
<comment type="caution">
    <text evidence="2">The sequence shown here is derived from an EMBL/GenBank/DDBJ whole genome shotgun (WGS) entry which is preliminary data.</text>
</comment>
<sequence length="100" mass="10900">MGKSTRMRNAEPGGCPRQGSDPSCLESMISPDARLHPHCHAARHIAVSWEALEMKTDTLGNDLGILRDDHRQLAEQVTTVEREIVEVAPARAATDGRVSS</sequence>
<evidence type="ECO:0000313" key="3">
    <source>
        <dbReference type="Proteomes" id="UP001066276"/>
    </source>
</evidence>
<proteinExistence type="predicted"/>
<evidence type="ECO:0000256" key="1">
    <source>
        <dbReference type="SAM" id="MobiDB-lite"/>
    </source>
</evidence>